<dbReference type="InterPro" id="IPR011990">
    <property type="entry name" value="TPR-like_helical_dom_sf"/>
</dbReference>
<dbReference type="SMART" id="SM00028">
    <property type="entry name" value="TPR"/>
    <property type="match status" value="2"/>
</dbReference>
<keyword evidence="8" id="KW-1185">Reference proteome</keyword>
<accession>A0A0H4PFB2</accession>
<dbReference type="Gene3D" id="3.30.1330.60">
    <property type="entry name" value="OmpA-like domain"/>
    <property type="match status" value="1"/>
</dbReference>
<dbReference type="InterPro" id="IPR050330">
    <property type="entry name" value="Bact_OuterMem_StrucFunc"/>
</dbReference>
<proteinExistence type="predicted"/>
<dbReference type="PRINTS" id="PR01021">
    <property type="entry name" value="OMPADOMAIN"/>
</dbReference>
<reference evidence="7 8" key="1">
    <citation type="submission" date="2015-07" db="EMBL/GenBank/DDBJ databases">
        <authorList>
            <person name="Kim K.M."/>
        </authorList>
    </citation>
    <scope>NUCLEOTIDE SEQUENCE [LARGE SCALE GENOMIC DNA]</scope>
    <source>
        <strain evidence="7 8">KCTC 12363</strain>
    </source>
</reference>
<dbReference type="OrthoDB" id="9809364at2"/>
<evidence type="ECO:0000256" key="1">
    <source>
        <dbReference type="ARBA" id="ARBA00004442"/>
    </source>
</evidence>
<dbReference type="PANTHER" id="PTHR30329:SF21">
    <property type="entry name" value="LIPOPROTEIN YIAD-RELATED"/>
    <property type="match status" value="1"/>
</dbReference>
<dbReference type="SUPFAM" id="SSF49478">
    <property type="entry name" value="Cna protein B-type domain"/>
    <property type="match status" value="1"/>
</dbReference>
<dbReference type="Gene3D" id="2.120.10.30">
    <property type="entry name" value="TolB, C-terminal domain"/>
    <property type="match status" value="1"/>
</dbReference>
<dbReference type="STRING" id="320787.CA2015_2058"/>
<dbReference type="Pfam" id="PF07676">
    <property type="entry name" value="PD40"/>
    <property type="match status" value="3"/>
</dbReference>
<dbReference type="PROSITE" id="PS51123">
    <property type="entry name" value="OMPA_2"/>
    <property type="match status" value="1"/>
</dbReference>
<keyword evidence="5" id="KW-0732">Signal</keyword>
<dbReference type="InterPro" id="IPR019734">
    <property type="entry name" value="TPR_rpt"/>
</dbReference>
<dbReference type="AlphaFoldDB" id="A0A0H4PFB2"/>
<keyword evidence="3" id="KW-0998">Cell outer membrane</keyword>
<dbReference type="Pfam" id="PF00691">
    <property type="entry name" value="OmpA"/>
    <property type="match status" value="1"/>
</dbReference>
<dbReference type="InterPro" id="IPR006664">
    <property type="entry name" value="OMP_bac"/>
</dbReference>
<dbReference type="RefSeq" id="WP_048641814.1">
    <property type="nucleotide sequence ID" value="NZ_CP012040.1"/>
</dbReference>
<dbReference type="PATRIC" id="fig|320787.5.peg.2262"/>
<dbReference type="EMBL" id="CP012040">
    <property type="protein sequence ID" value="AKP51483.1"/>
    <property type="molecule type" value="Genomic_DNA"/>
</dbReference>
<dbReference type="Pfam" id="PF13432">
    <property type="entry name" value="TPR_16"/>
    <property type="match status" value="1"/>
</dbReference>
<dbReference type="Proteomes" id="UP000036520">
    <property type="component" value="Chromosome"/>
</dbReference>
<evidence type="ECO:0000256" key="5">
    <source>
        <dbReference type="SAM" id="SignalP"/>
    </source>
</evidence>
<feature type="chain" id="PRO_5005208776" evidence="5">
    <location>
        <begin position="34"/>
        <end position="649"/>
    </location>
</feature>
<feature type="signal peptide" evidence="5">
    <location>
        <begin position="1"/>
        <end position="33"/>
    </location>
</feature>
<dbReference type="GO" id="GO:0009279">
    <property type="term" value="C:cell outer membrane"/>
    <property type="evidence" value="ECO:0007669"/>
    <property type="project" value="UniProtKB-SubCell"/>
</dbReference>
<dbReference type="SUPFAM" id="SSF103088">
    <property type="entry name" value="OmpA-like"/>
    <property type="match status" value="1"/>
</dbReference>
<name>A0A0H4PFB2_9BACT</name>
<dbReference type="InterPro" id="IPR006665">
    <property type="entry name" value="OmpA-like"/>
</dbReference>
<dbReference type="SUPFAM" id="SSF82171">
    <property type="entry name" value="DPP6 N-terminal domain-like"/>
    <property type="match status" value="1"/>
</dbReference>
<evidence type="ECO:0000313" key="8">
    <source>
        <dbReference type="Proteomes" id="UP000036520"/>
    </source>
</evidence>
<gene>
    <name evidence="7" type="ORF">CA2015_2058</name>
</gene>
<evidence type="ECO:0000256" key="2">
    <source>
        <dbReference type="ARBA" id="ARBA00023136"/>
    </source>
</evidence>
<dbReference type="SUPFAM" id="SSF48452">
    <property type="entry name" value="TPR-like"/>
    <property type="match status" value="1"/>
</dbReference>
<organism evidence="7 8">
    <name type="scientific">Cyclobacterium amurskyense</name>
    <dbReference type="NCBI Taxonomy" id="320787"/>
    <lineage>
        <taxon>Bacteria</taxon>
        <taxon>Pseudomonadati</taxon>
        <taxon>Bacteroidota</taxon>
        <taxon>Cytophagia</taxon>
        <taxon>Cytophagales</taxon>
        <taxon>Cyclobacteriaceae</taxon>
        <taxon>Cyclobacterium</taxon>
    </lineage>
</organism>
<dbReference type="InterPro" id="IPR011042">
    <property type="entry name" value="6-blade_b-propeller_TolB-like"/>
</dbReference>
<evidence type="ECO:0000259" key="6">
    <source>
        <dbReference type="PROSITE" id="PS51123"/>
    </source>
</evidence>
<evidence type="ECO:0000256" key="4">
    <source>
        <dbReference type="PROSITE-ProRule" id="PRU00473"/>
    </source>
</evidence>
<evidence type="ECO:0000256" key="3">
    <source>
        <dbReference type="ARBA" id="ARBA00023237"/>
    </source>
</evidence>
<dbReference type="Gene3D" id="1.25.40.10">
    <property type="entry name" value="Tetratricopeptide repeat domain"/>
    <property type="match status" value="1"/>
</dbReference>
<dbReference type="KEGG" id="camu:CA2015_2058"/>
<dbReference type="InterPro" id="IPR011659">
    <property type="entry name" value="WD40"/>
</dbReference>
<dbReference type="PANTHER" id="PTHR30329">
    <property type="entry name" value="STATOR ELEMENT OF FLAGELLAR MOTOR COMPLEX"/>
    <property type="match status" value="1"/>
</dbReference>
<keyword evidence="2 4" id="KW-0472">Membrane</keyword>
<protein>
    <submittedName>
        <fullName evidence="7">OmpA/MotB domain protein</fullName>
    </submittedName>
</protein>
<dbReference type="CDD" id="cd07185">
    <property type="entry name" value="OmpA_C-like"/>
    <property type="match status" value="1"/>
</dbReference>
<evidence type="ECO:0000313" key="7">
    <source>
        <dbReference type="EMBL" id="AKP51483.1"/>
    </source>
</evidence>
<comment type="subcellular location">
    <subcellularLocation>
        <location evidence="1">Cell outer membrane</location>
    </subcellularLocation>
</comment>
<dbReference type="Pfam" id="PF13181">
    <property type="entry name" value="TPR_8"/>
    <property type="match status" value="1"/>
</dbReference>
<feature type="domain" description="OmpA-like" evidence="6">
    <location>
        <begin position="530"/>
        <end position="648"/>
    </location>
</feature>
<dbReference type="InterPro" id="IPR036737">
    <property type="entry name" value="OmpA-like_sf"/>
</dbReference>
<sequence>MRNIKSTFPISRCLLPVLLLVLQASCTSLLQKAQTQFNSGEYQLAIASYSKLLENDSANNEANFYIAESYRLSNRIEKAAAYYDKVNAENASFESQLHKGRSLKGKGEYEAAKEAFEAAKKLTMDDEKIALATKEIQNIDAIAEITPIWPNHELENYELLNSTGIDYAPIVSENQLFFTSSRGAGGMYAGTGQGYTRLFKTRAEGINVDVQGVQTLNEFRNESGLNQGAIAISPDGNMIVYARGNSASRKDLPDVSLFSSTFNGSGFTEPAYMGVNGEPEYWNSTPSFSPDGETLYFASNRPGGYGGTDLYKATKMASGNFGKGVNLGPEINTPGNEMFPRLLANGEFYFASDGHPGFGKLDLFVFKEVEDTNKVINLGPNFNSIADDFGIFFTKYPEEGFITSNREGGKGDDDIYYFKDMTPAPKVVNVLLNVVTKTIAENGEEQILPQVRVMLYDDNNQTIDGNLTSQSGRLRFPLEPEKKYSMIASKSGYFTKSVPYSTIGKTPAEEDLIQDVTNITLDTTIVLDQLILERAIVLENIYYDLDKADIRPDAAVELDKLVKILKDNPGIRIELSSHTDVRATDAYNDDLSQRRAESAVAYIVSQGIDADRLEAKGYGERQLIIENAQTEEEHQVNRRTEFKVIEITD</sequence>